<dbReference type="SUPFAM" id="SSF53383">
    <property type="entry name" value="PLP-dependent transferases"/>
    <property type="match status" value="1"/>
</dbReference>
<accession>A0A420J769</accession>
<evidence type="ECO:0000256" key="7">
    <source>
        <dbReference type="RuleBase" id="RU000382"/>
    </source>
</evidence>
<evidence type="ECO:0000256" key="6">
    <source>
        <dbReference type="PIRSR" id="PIRSR602129-50"/>
    </source>
</evidence>
<evidence type="ECO:0000256" key="1">
    <source>
        <dbReference type="ARBA" id="ARBA00001933"/>
    </source>
</evidence>
<feature type="modified residue" description="N6-(pyridoxal phosphate)lysine" evidence="6">
    <location>
        <position position="314"/>
    </location>
</feature>
<evidence type="ECO:0000256" key="5">
    <source>
        <dbReference type="ARBA" id="ARBA00023239"/>
    </source>
</evidence>
<evidence type="ECO:0000256" key="4">
    <source>
        <dbReference type="ARBA" id="ARBA00022898"/>
    </source>
</evidence>
<dbReference type="InterPro" id="IPR015421">
    <property type="entry name" value="PyrdxlP-dep_Trfase_major"/>
</dbReference>
<organism evidence="8 9">
    <name type="scientific">Golovinomyces cichoracearum</name>
    <dbReference type="NCBI Taxonomy" id="62708"/>
    <lineage>
        <taxon>Eukaryota</taxon>
        <taxon>Fungi</taxon>
        <taxon>Dikarya</taxon>
        <taxon>Ascomycota</taxon>
        <taxon>Pezizomycotina</taxon>
        <taxon>Leotiomycetes</taxon>
        <taxon>Erysiphales</taxon>
        <taxon>Erysiphaceae</taxon>
        <taxon>Golovinomyces</taxon>
    </lineage>
</organism>
<dbReference type="GO" id="GO:0006520">
    <property type="term" value="P:amino acid metabolic process"/>
    <property type="evidence" value="ECO:0007669"/>
    <property type="project" value="InterPro"/>
</dbReference>
<keyword evidence="5 7" id="KW-0456">Lyase</keyword>
<evidence type="ECO:0000313" key="8">
    <source>
        <dbReference type="EMBL" id="RKF82629.1"/>
    </source>
</evidence>
<dbReference type="InterPro" id="IPR015422">
    <property type="entry name" value="PyrdxlP-dep_Trfase_small"/>
</dbReference>
<comment type="cofactor">
    <cofactor evidence="1 6 7">
        <name>pyridoxal 5'-phosphate</name>
        <dbReference type="ChEBI" id="CHEBI:597326"/>
    </cofactor>
</comment>
<dbReference type="PANTHER" id="PTHR11999:SF70">
    <property type="entry name" value="MIP05841P"/>
    <property type="match status" value="1"/>
</dbReference>
<dbReference type="GO" id="GO:0030170">
    <property type="term" value="F:pyridoxal phosphate binding"/>
    <property type="evidence" value="ECO:0007669"/>
    <property type="project" value="InterPro"/>
</dbReference>
<dbReference type="InterPro" id="IPR010977">
    <property type="entry name" value="Aromatic_deC"/>
</dbReference>
<dbReference type="InterPro" id="IPR002129">
    <property type="entry name" value="PyrdxlP-dep_de-COase"/>
</dbReference>
<dbReference type="PRINTS" id="PR00800">
    <property type="entry name" value="YHDCRBOXLASE"/>
</dbReference>
<dbReference type="GO" id="GO:0016831">
    <property type="term" value="F:carboxy-lyase activity"/>
    <property type="evidence" value="ECO:0007669"/>
    <property type="project" value="UniProtKB-KW"/>
</dbReference>
<dbReference type="Proteomes" id="UP000285326">
    <property type="component" value="Unassembled WGS sequence"/>
</dbReference>
<sequence>MDSSEFKRAATTAIDDITSYYNTIEDRRVTSNVEPGYLKKLLPDGPPEDGEPWEEIQKDIESKIMPGVTHWQSPNFMAYFPSSTSYPGILGEMYSAAINTPGFNWTCSPACTELETIVLDWLAKLINLPECFTSSSNGGGVIQGSASEAIVVVMVAAREKYLNEATSHLTGILKEDAMAYKRGKLIAIGSETTHSSTQKAAQIAGVRFAKVPVYAEDNYAMTGANLEKTLVQCKARELEPIFLTATLGTTPTCAVDDFASIVTTLQRFAPRDQPGEIWVHVDAAHAGSALICPEYHHHTEHFASFHSFNFNMHKWLLTAYDTSCLYLRERKHVISALSILPSYLCNKASEGGQVIDYRDWQIPLGRRFRSLKIWFILRSYGVSGLQENIRKHIRYSEVFASLIRGRPDLFKIRAGPSFALTVFSAISKIGKDNELTRAIYNLIHERGEIHVTPCVVGGIETIRVVSANPMAEERFLRRAFDIFVSTAEELRSKEIA</sequence>
<dbReference type="EMBL" id="MCBS01016956">
    <property type="protein sequence ID" value="RKF82629.1"/>
    <property type="molecule type" value="Genomic_DNA"/>
</dbReference>
<dbReference type="Gene3D" id="3.90.1150.10">
    <property type="entry name" value="Aspartate Aminotransferase, domain 1"/>
    <property type="match status" value="1"/>
</dbReference>
<dbReference type="GO" id="GO:0005737">
    <property type="term" value="C:cytoplasm"/>
    <property type="evidence" value="ECO:0007669"/>
    <property type="project" value="TreeGrafter"/>
</dbReference>
<protein>
    <submittedName>
        <fullName evidence="8">Tyrosine decarboxylase 1</fullName>
    </submittedName>
</protein>
<keyword evidence="4 6" id="KW-0663">Pyridoxal phosphate</keyword>
<evidence type="ECO:0000256" key="3">
    <source>
        <dbReference type="ARBA" id="ARBA00022793"/>
    </source>
</evidence>
<dbReference type="Gene3D" id="1.20.1340.10">
    <property type="entry name" value="dopa decarboxylase, N-terminal domain"/>
    <property type="match status" value="1"/>
</dbReference>
<dbReference type="PANTHER" id="PTHR11999">
    <property type="entry name" value="GROUP II PYRIDOXAL-5-PHOSPHATE DECARBOXYLASE"/>
    <property type="match status" value="1"/>
</dbReference>
<name>A0A420J769_9PEZI</name>
<comment type="similarity">
    <text evidence="2 7">Belongs to the group II decarboxylase family.</text>
</comment>
<dbReference type="InterPro" id="IPR015424">
    <property type="entry name" value="PyrdxlP-dep_Trfase"/>
</dbReference>
<gene>
    <name evidence="8" type="ORF">GcM1_169009</name>
</gene>
<dbReference type="Pfam" id="PF00282">
    <property type="entry name" value="Pyridoxal_deC"/>
    <property type="match status" value="1"/>
</dbReference>
<dbReference type="Gene3D" id="3.40.640.10">
    <property type="entry name" value="Type I PLP-dependent aspartate aminotransferase-like (Major domain)"/>
    <property type="match status" value="1"/>
</dbReference>
<evidence type="ECO:0000256" key="2">
    <source>
        <dbReference type="ARBA" id="ARBA00009533"/>
    </source>
</evidence>
<keyword evidence="3" id="KW-0210">Decarboxylase</keyword>
<dbReference type="GO" id="GO:0019752">
    <property type="term" value="P:carboxylic acid metabolic process"/>
    <property type="evidence" value="ECO:0007669"/>
    <property type="project" value="InterPro"/>
</dbReference>
<proteinExistence type="inferred from homology"/>
<comment type="caution">
    <text evidence="8">The sequence shown here is derived from an EMBL/GenBank/DDBJ whole genome shotgun (WGS) entry which is preliminary data.</text>
</comment>
<reference evidence="8 9" key="1">
    <citation type="journal article" date="2018" name="BMC Genomics">
        <title>Comparative genome analyses reveal sequence features reflecting distinct modes of host-adaptation between dicot and monocot powdery mildew.</title>
        <authorList>
            <person name="Wu Y."/>
            <person name="Ma X."/>
            <person name="Pan Z."/>
            <person name="Kale S.D."/>
            <person name="Song Y."/>
            <person name="King H."/>
            <person name="Zhang Q."/>
            <person name="Presley C."/>
            <person name="Deng X."/>
            <person name="Wei C.I."/>
            <person name="Xiao S."/>
        </authorList>
    </citation>
    <scope>NUCLEOTIDE SEQUENCE [LARGE SCALE GENOMIC DNA]</scope>
    <source>
        <strain evidence="8">UMSG1</strain>
    </source>
</reference>
<evidence type="ECO:0000313" key="9">
    <source>
        <dbReference type="Proteomes" id="UP000285326"/>
    </source>
</evidence>
<dbReference type="AlphaFoldDB" id="A0A420J769"/>